<proteinExistence type="inferred from homology"/>
<protein>
    <submittedName>
        <fullName evidence="5">AMP-binding protein</fullName>
    </submittedName>
</protein>
<evidence type="ECO:0000313" key="5">
    <source>
        <dbReference type="EMBL" id="NYT35975.1"/>
    </source>
</evidence>
<evidence type="ECO:0000256" key="1">
    <source>
        <dbReference type="ARBA" id="ARBA00006432"/>
    </source>
</evidence>
<dbReference type="Pfam" id="PF13193">
    <property type="entry name" value="AMP-binding_C"/>
    <property type="match status" value="1"/>
</dbReference>
<dbReference type="PANTHER" id="PTHR43767:SF1">
    <property type="entry name" value="NONRIBOSOMAL PEPTIDE SYNTHASE PES1 (EUROFUNG)-RELATED"/>
    <property type="match status" value="1"/>
</dbReference>
<dbReference type="GO" id="GO:0016878">
    <property type="term" value="F:acid-thiol ligase activity"/>
    <property type="evidence" value="ECO:0007669"/>
    <property type="project" value="UniProtKB-ARBA"/>
</dbReference>
<dbReference type="FunFam" id="3.30.300.30:FF:000008">
    <property type="entry name" value="2,3-dihydroxybenzoate-AMP ligase"/>
    <property type="match status" value="1"/>
</dbReference>
<dbReference type="InterPro" id="IPR050237">
    <property type="entry name" value="ATP-dep_AMP-bd_enzyme"/>
</dbReference>
<evidence type="ECO:0000259" key="4">
    <source>
        <dbReference type="Pfam" id="PF13193"/>
    </source>
</evidence>
<keyword evidence="2" id="KW-0436">Ligase</keyword>
<dbReference type="InterPro" id="IPR045851">
    <property type="entry name" value="AMP-bd_C_sf"/>
</dbReference>
<evidence type="ECO:0000256" key="2">
    <source>
        <dbReference type="ARBA" id="ARBA00022598"/>
    </source>
</evidence>
<organism evidence="5 6">
    <name type="scientific">Allopusillimonas soli</name>
    <dbReference type="NCBI Taxonomy" id="659016"/>
    <lineage>
        <taxon>Bacteria</taxon>
        <taxon>Pseudomonadati</taxon>
        <taxon>Pseudomonadota</taxon>
        <taxon>Betaproteobacteria</taxon>
        <taxon>Burkholderiales</taxon>
        <taxon>Alcaligenaceae</taxon>
        <taxon>Allopusillimonas</taxon>
    </lineage>
</organism>
<keyword evidence="6" id="KW-1185">Reference proteome</keyword>
<reference evidence="5 6" key="1">
    <citation type="submission" date="2020-07" db="EMBL/GenBank/DDBJ databases">
        <title>Taxonomic revisions and descriptions of new bacterial species based on genomic comparisons in the high-G+C-content subgroup of the family Alcaligenaceae.</title>
        <authorList>
            <person name="Szabo A."/>
            <person name="Felfoldi T."/>
        </authorList>
    </citation>
    <scope>NUCLEOTIDE SEQUENCE [LARGE SCALE GENOMIC DNA]</scope>
    <source>
        <strain evidence="5 6">DSM 25264</strain>
    </source>
</reference>
<name>A0A853F602_9BURK</name>
<dbReference type="InterPro" id="IPR042099">
    <property type="entry name" value="ANL_N_sf"/>
</dbReference>
<dbReference type="Pfam" id="PF00501">
    <property type="entry name" value="AMP-binding"/>
    <property type="match status" value="1"/>
</dbReference>
<comment type="similarity">
    <text evidence="1">Belongs to the ATP-dependent AMP-binding enzyme family.</text>
</comment>
<dbReference type="RefSeq" id="WP_129967895.1">
    <property type="nucleotide sequence ID" value="NZ_JACCEW010000001.1"/>
</dbReference>
<dbReference type="Gene3D" id="3.30.300.30">
    <property type="match status" value="1"/>
</dbReference>
<evidence type="ECO:0000313" key="6">
    <source>
        <dbReference type="Proteomes" id="UP000580517"/>
    </source>
</evidence>
<dbReference type="SUPFAM" id="SSF56801">
    <property type="entry name" value="Acetyl-CoA synthetase-like"/>
    <property type="match status" value="1"/>
</dbReference>
<gene>
    <name evidence="5" type="ORF">H0A68_03755</name>
</gene>
<evidence type="ECO:0000259" key="3">
    <source>
        <dbReference type="Pfam" id="PF00501"/>
    </source>
</evidence>
<dbReference type="InterPro" id="IPR000873">
    <property type="entry name" value="AMP-dep_synth/lig_dom"/>
</dbReference>
<dbReference type="EMBL" id="JACCEW010000001">
    <property type="protein sequence ID" value="NYT35975.1"/>
    <property type="molecule type" value="Genomic_DNA"/>
</dbReference>
<comment type="caution">
    <text evidence="5">The sequence shown here is derived from an EMBL/GenBank/DDBJ whole genome shotgun (WGS) entry which is preliminary data.</text>
</comment>
<dbReference type="Gene3D" id="3.40.50.12780">
    <property type="entry name" value="N-terminal domain of ligase-like"/>
    <property type="match status" value="1"/>
</dbReference>
<accession>A0A853F602</accession>
<feature type="domain" description="AMP-binding enzyme C-terminal" evidence="4">
    <location>
        <begin position="425"/>
        <end position="500"/>
    </location>
</feature>
<sequence length="517" mass="56588">MLTGDMLRRSAVRFPRKIAITYRGPDRRAQVSYAHLDAQANQLAHALLDLGLEKGAKVSMLARNLPEYGAVFFGVARTGCVLNNISVLYAPDELAWTLNKSDTEVLIFDAALADKVAAVRAQCPGIGHYVMIGSSGVDAGTVSFDAFIHGQPDTPPDIVLCEDDAFCMTYTGGTTGRPKGVLASHRARDVTAHTVMVEENIGPRDVVAIVTPLFHVAALNIMFQPAILAGASTVFVTPWSTENFIQAVRDEGVTATFMVPTQANALATLPDLETMGLDSWTKLSFAGAPMPDWVQADLMKRLPRLRLTQIYGQSEVGVIAALPWYRLPEKLGCVGQQPYNVDVAVLRPDGSRTDPGEMGEVASRGDNLMLEYYNEPEQTAAFFKLGNGWGLTGDIGVSDEEGFITLVDRAKDMLISGGENVYPKEIEDAIYQLDEVAECAVFGIPDDRWGELPAAYILLKPGRTLTEEAVIAQCEARLARLKRPRLIKFVDSFPKTPIGKIQKTILKEPYWQKRKKI</sequence>
<dbReference type="OrthoDB" id="9766486at2"/>
<dbReference type="PROSITE" id="PS00455">
    <property type="entry name" value="AMP_BINDING"/>
    <property type="match status" value="1"/>
</dbReference>
<dbReference type="Proteomes" id="UP000580517">
    <property type="component" value="Unassembled WGS sequence"/>
</dbReference>
<dbReference type="PANTHER" id="PTHR43767">
    <property type="entry name" value="LONG-CHAIN-FATTY-ACID--COA LIGASE"/>
    <property type="match status" value="1"/>
</dbReference>
<dbReference type="InterPro" id="IPR025110">
    <property type="entry name" value="AMP-bd_C"/>
</dbReference>
<feature type="domain" description="AMP-dependent synthetase/ligase" evidence="3">
    <location>
        <begin position="7"/>
        <end position="373"/>
    </location>
</feature>
<dbReference type="InterPro" id="IPR020845">
    <property type="entry name" value="AMP-binding_CS"/>
</dbReference>
<dbReference type="AlphaFoldDB" id="A0A853F602"/>